<gene>
    <name evidence="2" type="ORF">RCC_07511</name>
</gene>
<feature type="region of interest" description="Disordered" evidence="1">
    <location>
        <begin position="25"/>
        <end position="54"/>
    </location>
</feature>
<feature type="compositionally biased region" description="Basic residues" evidence="1">
    <location>
        <begin position="43"/>
        <end position="54"/>
    </location>
</feature>
<sequence length="148" mass="16442">MPTTTQHHHVIIPQDENAESHIINGNIPLRSSPGTPLSTLHHPLPRKNHKKKPLIRPHTLPSPLAVSLPTLRLTAHIGLLLQQQQQQHTFQEEDFLQEIKSLVKIKGALNEQIRAVGGFQNLAVGGLAAQREIFSDMRLPGWGLEVKG</sequence>
<dbReference type="AlphaFoldDB" id="A0A2D3VCZ8"/>
<dbReference type="Proteomes" id="UP000225277">
    <property type="component" value="Unassembled WGS sequence"/>
</dbReference>
<name>A0A2D3VCZ8_9PEZI</name>
<dbReference type="EMBL" id="FJUY01000011">
    <property type="protein sequence ID" value="CZT21646.1"/>
    <property type="molecule type" value="Genomic_DNA"/>
</dbReference>
<dbReference type="RefSeq" id="XP_023628535.1">
    <property type="nucleotide sequence ID" value="XM_023772767.1"/>
</dbReference>
<dbReference type="GeneID" id="35602626"/>
<organism evidence="2 3">
    <name type="scientific">Ramularia collo-cygni</name>
    <dbReference type="NCBI Taxonomy" id="112498"/>
    <lineage>
        <taxon>Eukaryota</taxon>
        <taxon>Fungi</taxon>
        <taxon>Dikarya</taxon>
        <taxon>Ascomycota</taxon>
        <taxon>Pezizomycotina</taxon>
        <taxon>Dothideomycetes</taxon>
        <taxon>Dothideomycetidae</taxon>
        <taxon>Mycosphaerellales</taxon>
        <taxon>Mycosphaerellaceae</taxon>
        <taxon>Ramularia</taxon>
    </lineage>
</organism>
<accession>A0A2D3VCZ8</accession>
<reference evidence="2 3" key="1">
    <citation type="submission" date="2016-03" db="EMBL/GenBank/DDBJ databases">
        <authorList>
            <person name="Ploux O."/>
        </authorList>
    </citation>
    <scope>NUCLEOTIDE SEQUENCE [LARGE SCALE GENOMIC DNA]</scope>
    <source>
        <strain evidence="2 3">URUG2</strain>
    </source>
</reference>
<keyword evidence="3" id="KW-1185">Reference proteome</keyword>
<evidence type="ECO:0000313" key="3">
    <source>
        <dbReference type="Proteomes" id="UP000225277"/>
    </source>
</evidence>
<evidence type="ECO:0000313" key="2">
    <source>
        <dbReference type="EMBL" id="CZT21646.1"/>
    </source>
</evidence>
<proteinExistence type="predicted"/>
<evidence type="ECO:0000256" key="1">
    <source>
        <dbReference type="SAM" id="MobiDB-lite"/>
    </source>
</evidence>
<protein>
    <submittedName>
        <fullName evidence="2">Uncharacterized protein</fullName>
    </submittedName>
</protein>